<comment type="caution">
    <text evidence="1">The sequence shown here is derived from an EMBL/GenBank/DDBJ whole genome shotgun (WGS) entry which is preliminary data.</text>
</comment>
<evidence type="ECO:0000313" key="2">
    <source>
        <dbReference type="Proteomes" id="UP000607397"/>
    </source>
</evidence>
<protein>
    <recommendedName>
        <fullName evidence="3">Ribbon-helix-helix protein CopG domain-containing protein</fullName>
    </recommendedName>
</protein>
<proteinExistence type="predicted"/>
<name>A0A8K1ZZX6_9CYAN</name>
<organism evidence="1 2">
    <name type="scientific">Petrachloros mirabilis ULC683</name>
    <dbReference type="NCBI Taxonomy" id="2781853"/>
    <lineage>
        <taxon>Bacteria</taxon>
        <taxon>Bacillati</taxon>
        <taxon>Cyanobacteriota</taxon>
        <taxon>Cyanophyceae</taxon>
        <taxon>Synechococcales</taxon>
        <taxon>Petrachlorosaceae</taxon>
        <taxon>Petrachloros</taxon>
        <taxon>Petrachloros mirabilis</taxon>
    </lineage>
</organism>
<accession>A0A8K1ZZX6</accession>
<dbReference type="AlphaFoldDB" id="A0A8K1ZZX6"/>
<reference evidence="1" key="1">
    <citation type="submission" date="2019-12" db="EMBL/GenBank/DDBJ databases">
        <title>High-Quality draft genome sequences of three cyanobacteria isolated from the limestone walls of the Old Cathedral of Coimbra.</title>
        <authorList>
            <person name="Tiago I."/>
            <person name="Soares F."/>
            <person name="Portugal A."/>
        </authorList>
    </citation>
    <scope>NUCLEOTIDE SEQUENCE [LARGE SCALE GENOMIC DNA]</scope>
    <source>
        <strain evidence="1">C</strain>
    </source>
</reference>
<sequence>MSKKIQVNFDDGALEVIERLKQATSANAGDVIRDALSFYEWARQQYDAGRKVGTIENGKGVSEVILPFELRGMLRASQSANGK</sequence>
<dbReference type="Proteomes" id="UP000607397">
    <property type="component" value="Unassembled WGS sequence"/>
</dbReference>
<dbReference type="RefSeq" id="WP_161826725.1">
    <property type="nucleotide sequence ID" value="NZ_WVIC01000045.1"/>
</dbReference>
<evidence type="ECO:0008006" key="3">
    <source>
        <dbReference type="Google" id="ProtNLM"/>
    </source>
</evidence>
<keyword evidence="2" id="KW-1185">Reference proteome</keyword>
<evidence type="ECO:0000313" key="1">
    <source>
        <dbReference type="EMBL" id="NCJ08249.1"/>
    </source>
</evidence>
<gene>
    <name evidence="1" type="ORF">GS597_17390</name>
</gene>
<dbReference type="EMBL" id="WVIC01000045">
    <property type="protein sequence ID" value="NCJ08249.1"/>
    <property type="molecule type" value="Genomic_DNA"/>
</dbReference>